<dbReference type="InterPro" id="IPR003158">
    <property type="entry name" value="Photosyn_RC_cyt_c-su"/>
</dbReference>
<dbReference type="NCBIfam" id="NF040706">
    <property type="entry name" value="photo_cyt_PufC"/>
    <property type="match status" value="1"/>
</dbReference>
<keyword evidence="11" id="KW-1185">Reference proteome</keyword>
<sequence>MSNTNIKIAIAVTGLVLAAILVPTFERPPVVTDQGGFRGTSMGAVVNPRIRATTVAANQAPAAPEAADNDGDRVSTLYQNVQLLGDLSNAQFLRIMQAMTEWVVPQEVRDAGNGCAYCHNIENMASDEVYTKVVSRRMLQMVRTINNHPHVGQNGVTCYTCHRGRAVPAEVWSTLPMSRAGLQAPTGQNQPSRAAAGASLALDPFTPYLLQDRPIRAISRTSLPGYNDTSIQQTESTYSLMMHMSAGLGVNCTFCHNSRSFAEWAQSPPQRTTAWHGIRMVRDVNMTYIEPLTPLWQANPNGPPESPRQVRLGAMGDALKVNCATCHRGVNRPLNGAPMLQDYPELRTIRDGPARSAALAPQ</sequence>
<evidence type="ECO:0000256" key="5">
    <source>
        <dbReference type="ARBA" id="ARBA00022617"/>
    </source>
</evidence>
<dbReference type="Pfam" id="PF02276">
    <property type="entry name" value="CytoC_RC"/>
    <property type="match status" value="1"/>
</dbReference>
<dbReference type="Proteomes" id="UP000680815">
    <property type="component" value="Unassembled WGS sequence"/>
</dbReference>
<dbReference type="SUPFAM" id="SSF48695">
    <property type="entry name" value="Multiheme cytochromes"/>
    <property type="match status" value="1"/>
</dbReference>
<evidence type="ECO:0000256" key="4">
    <source>
        <dbReference type="ARBA" id="ARBA00022531"/>
    </source>
</evidence>
<comment type="caution">
    <text evidence="10">The sequence shown here is derived from an EMBL/GenBank/DDBJ whole genome shotgun (WGS) entry which is preliminary data.</text>
</comment>
<protein>
    <recommendedName>
        <fullName evidence="2 9">Photosynthetic reaction center cytochrome c subunit</fullName>
    </recommendedName>
</protein>
<dbReference type="PIRSF" id="PIRSF000017">
    <property type="entry name" value="RC_cytochrome"/>
    <property type="match status" value="1"/>
</dbReference>
<keyword evidence="6 9" id="KW-0479">Metal-binding</keyword>
<keyword evidence="7 9" id="KW-0249">Electron transport</keyword>
<evidence type="ECO:0000256" key="8">
    <source>
        <dbReference type="ARBA" id="ARBA00023004"/>
    </source>
</evidence>
<reference evidence="10 11" key="1">
    <citation type="submission" date="2021-03" db="EMBL/GenBank/DDBJ databases">
        <authorList>
            <person name="So Y."/>
        </authorList>
    </citation>
    <scope>NUCLEOTIDE SEQUENCE [LARGE SCALE GENOMIC DNA]</scope>
    <source>
        <strain evidence="10 11">PWR1</strain>
    </source>
</reference>
<keyword evidence="5 9" id="KW-0349">Heme</keyword>
<dbReference type="CDD" id="cd09224">
    <property type="entry name" value="CytoC_RC"/>
    <property type="match status" value="1"/>
</dbReference>
<dbReference type="InterPro" id="IPR023119">
    <property type="entry name" value="Multihaem_cyt_PRC_cyt_su-like"/>
</dbReference>
<name>A0ABS4APR8_9PROT</name>
<proteinExistence type="predicted"/>
<comment type="PTM">
    <text evidence="9">Binds 4 heme groups per subunit.</text>
</comment>
<evidence type="ECO:0000313" key="10">
    <source>
        <dbReference type="EMBL" id="MBP0463359.1"/>
    </source>
</evidence>
<keyword evidence="4 9" id="KW-0602">Photosynthesis</keyword>
<dbReference type="EMBL" id="JAGIYZ010000003">
    <property type="protein sequence ID" value="MBP0463359.1"/>
    <property type="molecule type" value="Genomic_DNA"/>
</dbReference>
<evidence type="ECO:0000256" key="9">
    <source>
        <dbReference type="PIRNR" id="PIRNR000017"/>
    </source>
</evidence>
<evidence type="ECO:0000256" key="7">
    <source>
        <dbReference type="ARBA" id="ARBA00022982"/>
    </source>
</evidence>
<keyword evidence="3 9" id="KW-0813">Transport</keyword>
<dbReference type="Gene3D" id="1.10.468.10">
    <property type="entry name" value="Photosynthetic Reaction Center, subunit C, domain 2"/>
    <property type="match status" value="2"/>
</dbReference>
<accession>A0ABS4APR8</accession>
<gene>
    <name evidence="10" type="ORF">J5Y09_05505</name>
</gene>
<dbReference type="InterPro" id="IPR036280">
    <property type="entry name" value="Multihaem_cyt_sf"/>
</dbReference>
<organism evidence="10 11">
    <name type="scientific">Roseomonas nitratireducens</name>
    <dbReference type="NCBI Taxonomy" id="2820810"/>
    <lineage>
        <taxon>Bacteria</taxon>
        <taxon>Pseudomonadati</taxon>
        <taxon>Pseudomonadota</taxon>
        <taxon>Alphaproteobacteria</taxon>
        <taxon>Acetobacterales</taxon>
        <taxon>Roseomonadaceae</taxon>
        <taxon>Roseomonas</taxon>
    </lineage>
</organism>
<dbReference type="RefSeq" id="WP_209350741.1">
    <property type="nucleotide sequence ID" value="NZ_JAGIYZ010000003.1"/>
</dbReference>
<keyword evidence="8 9" id="KW-0408">Iron</keyword>
<keyword evidence="9" id="KW-0674">Reaction center</keyword>
<evidence type="ECO:0000256" key="6">
    <source>
        <dbReference type="ARBA" id="ARBA00022723"/>
    </source>
</evidence>
<evidence type="ECO:0000256" key="2">
    <source>
        <dbReference type="ARBA" id="ARBA00015978"/>
    </source>
</evidence>
<evidence type="ECO:0000256" key="1">
    <source>
        <dbReference type="ARBA" id="ARBA00003196"/>
    </source>
</evidence>
<comment type="function">
    <text evidence="1 9">The reaction center of purple bacteria contains a tightly bound cytochrome molecule which re-reduces the photo oxidized primary electron donor.</text>
</comment>
<evidence type="ECO:0000256" key="3">
    <source>
        <dbReference type="ARBA" id="ARBA00022448"/>
    </source>
</evidence>
<evidence type="ECO:0000313" key="11">
    <source>
        <dbReference type="Proteomes" id="UP000680815"/>
    </source>
</evidence>